<gene>
    <name evidence="5" type="ORF">CLV81_3209</name>
</gene>
<protein>
    <recommendedName>
        <fullName evidence="2">Uridine phosphorylase</fullName>
        <ecNumber evidence="1">2.4.2.3</ecNumber>
    </recommendedName>
</protein>
<dbReference type="OrthoDB" id="9772602at2"/>
<sequence>MTLGESELILNPDGSIYHLNLLPSEIANTIITVGDPDRVKSVSKYFDSIEVKKERREFHTHTGFYKNKRLTVISTGIGTDNIDIVFNELDALANIDFKTRKVKQDKTQLDFIRIGTSGAVRKDISVDSFVLSTSAIGLEGLLHFYDSEPARNLGLERELSSNLKWAEFDIHPYAVDCDNTLAERILSNRIRSGITVTNSGFYGPQGRTLRIPARLRDFTNELSGFSFENRSITNLEMETAGIYGLAKLLGHRAISLNAILANRITGEFSANGFKTVDALIKYTLEKIIE</sequence>
<comment type="catalytic activity">
    <reaction evidence="3">
        <text>uridine + phosphate = alpha-D-ribose 1-phosphate + uracil</text>
        <dbReference type="Rhea" id="RHEA:24388"/>
        <dbReference type="ChEBI" id="CHEBI:16704"/>
        <dbReference type="ChEBI" id="CHEBI:17568"/>
        <dbReference type="ChEBI" id="CHEBI:43474"/>
        <dbReference type="ChEBI" id="CHEBI:57720"/>
        <dbReference type="EC" id="2.4.2.3"/>
    </reaction>
</comment>
<dbReference type="InterPro" id="IPR035994">
    <property type="entry name" value="Nucleoside_phosphorylase_sf"/>
</dbReference>
<proteinExistence type="predicted"/>
<keyword evidence="6" id="KW-1185">Reference proteome</keyword>
<evidence type="ECO:0000256" key="2">
    <source>
        <dbReference type="ARBA" id="ARBA00021980"/>
    </source>
</evidence>
<dbReference type="Gene3D" id="3.40.50.1580">
    <property type="entry name" value="Nucleoside phosphorylase domain"/>
    <property type="match status" value="1"/>
</dbReference>
<dbReference type="PANTHER" id="PTHR43691">
    <property type="entry name" value="URIDINE PHOSPHORYLASE"/>
    <property type="match status" value="1"/>
</dbReference>
<name>A0A2T0MBF4_9FLAO</name>
<evidence type="ECO:0000313" key="6">
    <source>
        <dbReference type="Proteomes" id="UP000237640"/>
    </source>
</evidence>
<evidence type="ECO:0000259" key="4">
    <source>
        <dbReference type="Pfam" id="PF01048"/>
    </source>
</evidence>
<reference evidence="5 6" key="1">
    <citation type="submission" date="2018-03" db="EMBL/GenBank/DDBJ databases">
        <title>Genomic Encyclopedia of Archaeal and Bacterial Type Strains, Phase II (KMG-II): from individual species to whole genera.</title>
        <authorList>
            <person name="Goeker M."/>
        </authorList>
    </citation>
    <scope>NUCLEOTIDE SEQUENCE [LARGE SCALE GENOMIC DNA]</scope>
    <source>
        <strain evidence="5 6">DSM 25027</strain>
    </source>
</reference>
<dbReference type="GO" id="GO:0004731">
    <property type="term" value="F:purine-nucleoside phosphorylase activity"/>
    <property type="evidence" value="ECO:0007669"/>
    <property type="project" value="TreeGrafter"/>
</dbReference>
<dbReference type="CDD" id="cd00436">
    <property type="entry name" value="UP_TbUP-like"/>
    <property type="match status" value="1"/>
</dbReference>
<comment type="caution">
    <text evidence="5">The sequence shown here is derived from an EMBL/GenBank/DDBJ whole genome shotgun (WGS) entry which is preliminary data.</text>
</comment>
<accession>A0A2T0MBF4</accession>
<dbReference type="GO" id="GO:0004850">
    <property type="term" value="F:uridine phosphorylase activity"/>
    <property type="evidence" value="ECO:0007669"/>
    <property type="project" value="UniProtKB-EC"/>
</dbReference>
<dbReference type="Proteomes" id="UP000237640">
    <property type="component" value="Unassembled WGS sequence"/>
</dbReference>
<dbReference type="PANTHER" id="PTHR43691:SF11">
    <property type="entry name" value="FI09636P-RELATED"/>
    <property type="match status" value="1"/>
</dbReference>
<evidence type="ECO:0000256" key="1">
    <source>
        <dbReference type="ARBA" id="ARBA00011888"/>
    </source>
</evidence>
<evidence type="ECO:0000256" key="3">
    <source>
        <dbReference type="ARBA" id="ARBA00048447"/>
    </source>
</evidence>
<dbReference type="EC" id="2.4.2.3" evidence="1"/>
<dbReference type="RefSeq" id="WP_106146210.1">
    <property type="nucleotide sequence ID" value="NZ_PVYX01000002.1"/>
</dbReference>
<evidence type="ECO:0000313" key="5">
    <source>
        <dbReference type="EMBL" id="PRX54805.1"/>
    </source>
</evidence>
<dbReference type="InterPro" id="IPR000845">
    <property type="entry name" value="Nucleoside_phosphorylase_d"/>
</dbReference>
<dbReference type="EMBL" id="PVYX01000002">
    <property type="protein sequence ID" value="PRX54805.1"/>
    <property type="molecule type" value="Genomic_DNA"/>
</dbReference>
<feature type="domain" description="Nucleoside phosphorylase" evidence="4">
    <location>
        <begin position="30"/>
        <end position="264"/>
    </location>
</feature>
<dbReference type="GO" id="GO:0006152">
    <property type="term" value="P:purine nucleoside catabolic process"/>
    <property type="evidence" value="ECO:0007669"/>
    <property type="project" value="TreeGrafter"/>
</dbReference>
<organism evidence="5 6">
    <name type="scientific">Flagellimonas meridianipacifica</name>
    <dbReference type="NCBI Taxonomy" id="1080225"/>
    <lineage>
        <taxon>Bacteria</taxon>
        <taxon>Pseudomonadati</taxon>
        <taxon>Bacteroidota</taxon>
        <taxon>Flavobacteriia</taxon>
        <taxon>Flavobacteriales</taxon>
        <taxon>Flavobacteriaceae</taxon>
        <taxon>Flagellimonas</taxon>
    </lineage>
</organism>
<dbReference type="GO" id="GO:0005829">
    <property type="term" value="C:cytosol"/>
    <property type="evidence" value="ECO:0007669"/>
    <property type="project" value="TreeGrafter"/>
</dbReference>
<dbReference type="Pfam" id="PF01048">
    <property type="entry name" value="PNP_UDP_1"/>
    <property type="match status" value="1"/>
</dbReference>
<dbReference type="SUPFAM" id="SSF53167">
    <property type="entry name" value="Purine and uridine phosphorylases"/>
    <property type="match status" value="1"/>
</dbReference>
<dbReference type="AlphaFoldDB" id="A0A2T0MBF4"/>